<dbReference type="PROSITE" id="PS51077">
    <property type="entry name" value="HTH_ICLR"/>
    <property type="match status" value="1"/>
</dbReference>
<dbReference type="InterPro" id="IPR050707">
    <property type="entry name" value="HTH_MetabolicPath_Reg"/>
</dbReference>
<keyword evidence="3" id="KW-0804">Transcription</keyword>
<feature type="domain" description="IclR-ED" evidence="5">
    <location>
        <begin position="73"/>
        <end position="264"/>
    </location>
</feature>
<dbReference type="InterPro" id="IPR014757">
    <property type="entry name" value="Tscrpt_reg_IclR_C"/>
</dbReference>
<dbReference type="InterPro" id="IPR036390">
    <property type="entry name" value="WH_DNA-bd_sf"/>
</dbReference>
<dbReference type="SMART" id="SM00346">
    <property type="entry name" value="HTH_ICLR"/>
    <property type="match status" value="1"/>
</dbReference>
<dbReference type="Pfam" id="PF01614">
    <property type="entry name" value="IclR_C"/>
    <property type="match status" value="1"/>
</dbReference>
<protein>
    <submittedName>
        <fullName evidence="6">IclR family transcriptional regulator C-terminal domain-containing protein</fullName>
    </submittedName>
</protein>
<dbReference type="EMBL" id="JAROCY010000001">
    <property type="protein sequence ID" value="MDF8331818.1"/>
    <property type="molecule type" value="Genomic_DNA"/>
</dbReference>
<organism evidence="6 7">
    <name type="scientific">Novosphingobium cyanobacteriorum</name>
    <dbReference type="NCBI Taxonomy" id="3024215"/>
    <lineage>
        <taxon>Bacteria</taxon>
        <taxon>Pseudomonadati</taxon>
        <taxon>Pseudomonadota</taxon>
        <taxon>Alphaproteobacteria</taxon>
        <taxon>Sphingomonadales</taxon>
        <taxon>Sphingomonadaceae</taxon>
        <taxon>Novosphingobium</taxon>
    </lineage>
</organism>
<keyword evidence="7" id="KW-1185">Reference proteome</keyword>
<accession>A0ABT6CES4</accession>
<evidence type="ECO:0000313" key="6">
    <source>
        <dbReference type="EMBL" id="MDF8331818.1"/>
    </source>
</evidence>
<dbReference type="SUPFAM" id="SSF46785">
    <property type="entry name" value="Winged helix' DNA-binding domain"/>
    <property type="match status" value="1"/>
</dbReference>
<dbReference type="Pfam" id="PF09339">
    <property type="entry name" value="HTH_IclR"/>
    <property type="match status" value="1"/>
</dbReference>
<evidence type="ECO:0000259" key="4">
    <source>
        <dbReference type="PROSITE" id="PS51077"/>
    </source>
</evidence>
<keyword evidence="2" id="KW-0238">DNA-binding</keyword>
<evidence type="ECO:0000256" key="2">
    <source>
        <dbReference type="ARBA" id="ARBA00023125"/>
    </source>
</evidence>
<reference evidence="6 7" key="1">
    <citation type="submission" date="2023-03" db="EMBL/GenBank/DDBJ databases">
        <title>Novosphingobium cyanobacteriorum sp. nov., isolated from a eutrophic reservoir during the Microcystis bloom period.</title>
        <authorList>
            <person name="Kang M."/>
            <person name="Le V."/>
            <person name="Ko S.-R."/>
            <person name="Lee S.-A."/>
            <person name="Ahn C.-Y."/>
        </authorList>
    </citation>
    <scope>NUCLEOTIDE SEQUENCE [LARGE SCALE GENOMIC DNA]</scope>
    <source>
        <strain evidence="6 7">HBC54</strain>
    </source>
</reference>
<keyword evidence="1" id="KW-0805">Transcription regulation</keyword>
<proteinExistence type="predicted"/>
<dbReference type="InterPro" id="IPR029016">
    <property type="entry name" value="GAF-like_dom_sf"/>
</dbReference>
<dbReference type="Gene3D" id="1.10.10.10">
    <property type="entry name" value="Winged helix-like DNA-binding domain superfamily/Winged helix DNA-binding domain"/>
    <property type="match status" value="1"/>
</dbReference>
<dbReference type="Proteomes" id="UP001222770">
    <property type="component" value="Unassembled WGS sequence"/>
</dbReference>
<evidence type="ECO:0000313" key="7">
    <source>
        <dbReference type="Proteomes" id="UP001222770"/>
    </source>
</evidence>
<dbReference type="InterPro" id="IPR036388">
    <property type="entry name" value="WH-like_DNA-bd_sf"/>
</dbReference>
<evidence type="ECO:0000256" key="3">
    <source>
        <dbReference type="ARBA" id="ARBA00023163"/>
    </source>
</evidence>
<evidence type="ECO:0000259" key="5">
    <source>
        <dbReference type="PROSITE" id="PS51078"/>
    </source>
</evidence>
<comment type="caution">
    <text evidence="6">The sequence shown here is derived from an EMBL/GenBank/DDBJ whole genome shotgun (WGS) entry which is preliminary data.</text>
</comment>
<feature type="domain" description="HTH iclR-type" evidence="4">
    <location>
        <begin position="10"/>
        <end position="71"/>
    </location>
</feature>
<evidence type="ECO:0000256" key="1">
    <source>
        <dbReference type="ARBA" id="ARBA00023015"/>
    </source>
</evidence>
<gene>
    <name evidence="6" type="ORF">POM99_01260</name>
</gene>
<dbReference type="RefSeq" id="WP_277274925.1">
    <property type="nucleotide sequence ID" value="NZ_JAROCY010000001.1"/>
</dbReference>
<dbReference type="SUPFAM" id="SSF55781">
    <property type="entry name" value="GAF domain-like"/>
    <property type="match status" value="1"/>
</dbReference>
<sequence>MMLERKVKTVRALERGLDVLLEVQARRAASLHELHVALGLPKATLLRMLLTLGRKGLVWQRLADGAYLPHVDALARSPSAAIEHVAEVASPHMKALSTKVAWPSVLAVPRLDHMEILETNSPLFRLDSAILGPVGVKLSYIHTATGRAYLSACDESEREAIIARLRPRDSTEAAEEDLRAILAETRSRGYAAREPLHPWPDRSKQLVLRDGRRSMAVPIMAGGSPVATINLTWPAKRGTDEAVVLRHLDALQQTAAAIGRAVEAQAAMASGTTVNFTI</sequence>
<dbReference type="Gene3D" id="3.30.450.40">
    <property type="match status" value="1"/>
</dbReference>
<dbReference type="PANTHER" id="PTHR30136:SF23">
    <property type="entry name" value="DNA-BINDING TRANSCRIPTIONAL ACTIVATOR MHPR"/>
    <property type="match status" value="1"/>
</dbReference>
<dbReference type="InterPro" id="IPR005471">
    <property type="entry name" value="Tscrpt_reg_IclR_N"/>
</dbReference>
<name>A0ABT6CES4_9SPHN</name>
<dbReference type="PANTHER" id="PTHR30136">
    <property type="entry name" value="HELIX-TURN-HELIX TRANSCRIPTIONAL REGULATOR, ICLR FAMILY"/>
    <property type="match status" value="1"/>
</dbReference>
<dbReference type="PROSITE" id="PS51078">
    <property type="entry name" value="ICLR_ED"/>
    <property type="match status" value="1"/>
</dbReference>